<dbReference type="EMBL" id="OBDZ01000002">
    <property type="protein sequence ID" value="SNY11461.1"/>
    <property type="molecule type" value="Genomic_DNA"/>
</dbReference>
<protein>
    <submittedName>
        <fullName evidence="2">Uncharacterized protein</fullName>
    </submittedName>
</protein>
<evidence type="ECO:0000313" key="2">
    <source>
        <dbReference type="EMBL" id="SNY11461.1"/>
    </source>
</evidence>
<keyword evidence="1" id="KW-0812">Transmembrane</keyword>
<dbReference type="AlphaFoldDB" id="A0A285FMK5"/>
<sequence>MIYGITFLLIITVYLQVNKLIEQEELRELKFYLIIMAIAILYSYGTLLEWNLPRPGSIITKIYQPISNYIFIKQK</sequence>
<evidence type="ECO:0000256" key="1">
    <source>
        <dbReference type="SAM" id="Phobius"/>
    </source>
</evidence>
<dbReference type="OrthoDB" id="2112909at2"/>
<name>A0A285FMK5_9FIRM</name>
<keyword evidence="1" id="KW-0472">Membrane</keyword>
<gene>
    <name evidence="2" type="ORF">SAMN06265827_102116</name>
</gene>
<keyword evidence="3" id="KW-1185">Reference proteome</keyword>
<feature type="transmembrane region" description="Helical" evidence="1">
    <location>
        <begin position="31"/>
        <end position="52"/>
    </location>
</feature>
<reference evidence="3" key="1">
    <citation type="submission" date="2017-09" db="EMBL/GenBank/DDBJ databases">
        <authorList>
            <person name="Varghese N."/>
            <person name="Submissions S."/>
        </authorList>
    </citation>
    <scope>NUCLEOTIDE SEQUENCE [LARGE SCALE GENOMIC DNA]</scope>
    <source>
        <strain evidence="3">MSL47</strain>
    </source>
</reference>
<proteinExistence type="predicted"/>
<organism evidence="2 3">
    <name type="scientific">Orenia metallireducens</name>
    <dbReference type="NCBI Taxonomy" id="1413210"/>
    <lineage>
        <taxon>Bacteria</taxon>
        <taxon>Bacillati</taxon>
        <taxon>Bacillota</taxon>
        <taxon>Clostridia</taxon>
        <taxon>Halanaerobiales</taxon>
        <taxon>Halobacteroidaceae</taxon>
        <taxon>Orenia</taxon>
    </lineage>
</organism>
<evidence type="ECO:0000313" key="3">
    <source>
        <dbReference type="Proteomes" id="UP000219573"/>
    </source>
</evidence>
<accession>A0A285FMK5</accession>
<keyword evidence="1" id="KW-1133">Transmembrane helix</keyword>
<dbReference type="RefSeq" id="WP_097016382.1">
    <property type="nucleotide sequence ID" value="NZ_OBDZ01000002.1"/>
</dbReference>
<dbReference type="Proteomes" id="UP000219573">
    <property type="component" value="Unassembled WGS sequence"/>
</dbReference>